<accession>A0A3M5LU10</accession>
<evidence type="ECO:0000313" key="1">
    <source>
        <dbReference type="EMBL" id="RMT50353.1"/>
    </source>
</evidence>
<dbReference type="SUPFAM" id="SSF69349">
    <property type="entry name" value="Phage fibre proteins"/>
    <property type="match status" value="1"/>
</dbReference>
<evidence type="ECO:0000313" key="2">
    <source>
        <dbReference type="Proteomes" id="UP000268096"/>
    </source>
</evidence>
<name>A0A3M5LU10_PSESX</name>
<organism evidence="1 2">
    <name type="scientific">Pseudomonas syringae pv. solidagae</name>
    <dbReference type="NCBI Taxonomy" id="264458"/>
    <lineage>
        <taxon>Bacteria</taxon>
        <taxon>Pseudomonadati</taxon>
        <taxon>Pseudomonadota</taxon>
        <taxon>Gammaproteobacteria</taxon>
        <taxon>Pseudomonadales</taxon>
        <taxon>Pseudomonadaceae</taxon>
        <taxon>Pseudomonas</taxon>
        <taxon>Pseudomonas syringae</taxon>
    </lineage>
</organism>
<comment type="caution">
    <text evidence="1">The sequence shown here is derived from an EMBL/GenBank/DDBJ whole genome shotgun (WGS) entry which is preliminary data.</text>
</comment>
<dbReference type="Proteomes" id="UP000268096">
    <property type="component" value="Unassembled WGS sequence"/>
</dbReference>
<sequence>HVGNERHDTVEANALSEFKVEEHRITHLDRKTEARADDHLTVGATRHVKIGTAQFVEAGQEIHYHAGDKVVIEAGVELTAKAGGSFVKIDAGGVTI</sequence>
<gene>
    <name evidence="1" type="ORF">ALP48_05033</name>
</gene>
<feature type="non-terminal residue" evidence="1">
    <location>
        <position position="96"/>
    </location>
</feature>
<dbReference type="AlphaFoldDB" id="A0A3M5LU10"/>
<dbReference type="RefSeq" id="WP_409077411.1">
    <property type="nucleotide sequence ID" value="NZ_RBTH01000051.1"/>
</dbReference>
<proteinExistence type="predicted"/>
<reference evidence="1 2" key="1">
    <citation type="submission" date="2018-08" db="EMBL/GenBank/DDBJ databases">
        <title>Recombination of ecologically and evolutionarily significant loci maintains genetic cohesion in the Pseudomonas syringae species complex.</title>
        <authorList>
            <person name="Dillon M."/>
            <person name="Thakur S."/>
            <person name="Almeida R.N.D."/>
            <person name="Weir B.S."/>
            <person name="Guttman D.S."/>
        </authorList>
    </citation>
    <scope>NUCLEOTIDE SEQUENCE [LARGE SCALE GENOMIC DNA]</scope>
    <source>
        <strain evidence="1 2">ICMP 16926</strain>
    </source>
</reference>
<feature type="non-terminal residue" evidence="1">
    <location>
        <position position="1"/>
    </location>
</feature>
<dbReference type="EMBL" id="RBTH01000051">
    <property type="protein sequence ID" value="RMT50353.1"/>
    <property type="molecule type" value="Genomic_DNA"/>
</dbReference>
<protein>
    <submittedName>
        <fullName evidence="1">Rhs element Vgr protein</fullName>
    </submittedName>
</protein>